<dbReference type="AlphaFoldDB" id="A0A226DZD5"/>
<evidence type="ECO:0000256" key="1">
    <source>
        <dbReference type="SAM" id="SignalP"/>
    </source>
</evidence>
<comment type="caution">
    <text evidence="2">The sequence shown here is derived from an EMBL/GenBank/DDBJ whole genome shotgun (WGS) entry which is preliminary data.</text>
</comment>
<sequence>MQFGITSKMMKELYVLLLMYFSHFLGQSGTAQAQSPPKVEATPNATTSSAEADFKITEDELRMDIDESDIARCHSHVSNTFFNQGLRLAIGSMKNRLPDGIPEYGIPPMEPLELDPMHIVISRIPVELNVTLKEMKVWDLTTFTKNNWFLDVNTRILDMSLVVPSFLVTGHFTLLPIGIKGNISIKFDGVTIKAKTKMKIIDTSRQPRQTPIKADRAVSDMKFDKVRIRMTDLFPHEKGYEELNYAFKVFTEKYSELLYDEVKPFVNAGTERIILGITDAVLNSPVFTRRLPANGILPGLNLSTLTNWYDRVRNALQVQLPSVVTRSNSYRSLISLLEAAFKSCRSYTDVTDHLTQPFINLLGLIAH</sequence>
<dbReference type="InterPro" id="IPR038606">
    <property type="entry name" value="To_sf"/>
</dbReference>
<name>A0A226DZD5_FOLCA</name>
<evidence type="ECO:0000313" key="3">
    <source>
        <dbReference type="Proteomes" id="UP000198287"/>
    </source>
</evidence>
<dbReference type="Proteomes" id="UP000198287">
    <property type="component" value="Unassembled WGS sequence"/>
</dbReference>
<accession>A0A226DZD5</accession>
<gene>
    <name evidence="2" type="ORF">Fcan01_15227</name>
</gene>
<feature type="signal peptide" evidence="1">
    <location>
        <begin position="1"/>
        <end position="33"/>
    </location>
</feature>
<dbReference type="Pfam" id="PF06585">
    <property type="entry name" value="JHBP"/>
    <property type="match status" value="1"/>
</dbReference>
<dbReference type="PANTHER" id="PTHR11008">
    <property type="entry name" value="PROTEIN TAKEOUT-LIKE PROTEIN"/>
    <property type="match status" value="1"/>
</dbReference>
<feature type="chain" id="PRO_5012488743" evidence="1">
    <location>
        <begin position="34"/>
        <end position="367"/>
    </location>
</feature>
<protein>
    <submittedName>
        <fullName evidence="2">Circadian clock-controlled protein</fullName>
    </submittedName>
</protein>
<dbReference type="PANTHER" id="PTHR11008:SF41">
    <property type="entry name" value="RE70318P"/>
    <property type="match status" value="1"/>
</dbReference>
<organism evidence="2 3">
    <name type="scientific">Folsomia candida</name>
    <name type="common">Springtail</name>
    <dbReference type="NCBI Taxonomy" id="158441"/>
    <lineage>
        <taxon>Eukaryota</taxon>
        <taxon>Metazoa</taxon>
        <taxon>Ecdysozoa</taxon>
        <taxon>Arthropoda</taxon>
        <taxon>Hexapoda</taxon>
        <taxon>Collembola</taxon>
        <taxon>Entomobryomorpha</taxon>
        <taxon>Isotomoidea</taxon>
        <taxon>Isotomidae</taxon>
        <taxon>Proisotominae</taxon>
        <taxon>Folsomia</taxon>
    </lineage>
</organism>
<dbReference type="EMBL" id="LNIX01000009">
    <property type="protein sequence ID" value="OXA50087.1"/>
    <property type="molecule type" value="Genomic_DNA"/>
</dbReference>
<dbReference type="OrthoDB" id="8185902at2759"/>
<reference evidence="2 3" key="1">
    <citation type="submission" date="2015-12" db="EMBL/GenBank/DDBJ databases">
        <title>The genome of Folsomia candida.</title>
        <authorList>
            <person name="Faddeeva A."/>
            <person name="Derks M.F."/>
            <person name="Anvar Y."/>
            <person name="Smit S."/>
            <person name="Van Straalen N."/>
            <person name="Roelofs D."/>
        </authorList>
    </citation>
    <scope>NUCLEOTIDE SEQUENCE [LARGE SCALE GENOMIC DNA]</scope>
    <source>
        <strain evidence="2 3">VU population</strain>
        <tissue evidence="2">Whole body</tissue>
    </source>
</reference>
<keyword evidence="3" id="KW-1185">Reference proteome</keyword>
<proteinExistence type="predicted"/>
<dbReference type="SMART" id="SM00700">
    <property type="entry name" value="JHBP"/>
    <property type="match status" value="1"/>
</dbReference>
<dbReference type="InterPro" id="IPR010562">
    <property type="entry name" value="Haemolymph_juvenile_hormone-bd"/>
</dbReference>
<evidence type="ECO:0000313" key="2">
    <source>
        <dbReference type="EMBL" id="OXA50087.1"/>
    </source>
</evidence>
<keyword evidence="1" id="KW-0732">Signal</keyword>
<dbReference type="Gene3D" id="3.15.10.30">
    <property type="entry name" value="Haemolymph juvenile hormone binding protein"/>
    <property type="match status" value="1"/>
</dbReference>